<reference evidence="4" key="1">
    <citation type="journal article" date="2014" name="Front. Microbiol.">
        <title>High frequency of phylogenetically diverse reductive dehalogenase-homologous genes in deep subseafloor sedimentary metagenomes.</title>
        <authorList>
            <person name="Kawai M."/>
            <person name="Futagami T."/>
            <person name="Toyoda A."/>
            <person name="Takaki Y."/>
            <person name="Nishi S."/>
            <person name="Hori S."/>
            <person name="Arai W."/>
            <person name="Tsubouchi T."/>
            <person name="Morono Y."/>
            <person name="Uchiyama I."/>
            <person name="Ito T."/>
            <person name="Fujiyama A."/>
            <person name="Inagaki F."/>
            <person name="Takami H."/>
        </authorList>
    </citation>
    <scope>NUCLEOTIDE SEQUENCE</scope>
    <source>
        <strain evidence="4">Expedition CK06-06</strain>
    </source>
</reference>
<dbReference type="CDD" id="cd07099">
    <property type="entry name" value="ALDH_DDALDH"/>
    <property type="match status" value="1"/>
</dbReference>
<organism evidence="4">
    <name type="scientific">marine sediment metagenome</name>
    <dbReference type="NCBI Taxonomy" id="412755"/>
    <lineage>
        <taxon>unclassified sequences</taxon>
        <taxon>metagenomes</taxon>
        <taxon>ecological metagenomes</taxon>
    </lineage>
</organism>
<keyword evidence="2" id="KW-0560">Oxidoreductase</keyword>
<comment type="caution">
    <text evidence="4">The sequence shown here is derived from an EMBL/GenBank/DDBJ whole genome shotgun (WGS) entry which is preliminary data.</text>
</comment>
<name>X0ZXL4_9ZZZZ</name>
<evidence type="ECO:0000256" key="2">
    <source>
        <dbReference type="ARBA" id="ARBA00023002"/>
    </source>
</evidence>
<dbReference type="GO" id="GO:0016620">
    <property type="term" value="F:oxidoreductase activity, acting on the aldehyde or oxo group of donors, NAD or NADP as acceptor"/>
    <property type="evidence" value="ECO:0007669"/>
    <property type="project" value="InterPro"/>
</dbReference>
<dbReference type="EMBL" id="BART01000753">
    <property type="protein sequence ID" value="GAG74575.1"/>
    <property type="molecule type" value="Genomic_DNA"/>
</dbReference>
<dbReference type="GO" id="GO:0006081">
    <property type="term" value="P:aldehyde metabolic process"/>
    <property type="evidence" value="ECO:0007669"/>
    <property type="project" value="InterPro"/>
</dbReference>
<dbReference type="Pfam" id="PF00171">
    <property type="entry name" value="Aldedh"/>
    <property type="match status" value="1"/>
</dbReference>
<dbReference type="InterPro" id="IPR012394">
    <property type="entry name" value="Aldehyde_DH_NAD(P)"/>
</dbReference>
<accession>X0ZXL4</accession>
<dbReference type="FunFam" id="3.40.309.10:FF:000009">
    <property type="entry name" value="Aldehyde dehydrogenase A"/>
    <property type="match status" value="1"/>
</dbReference>
<dbReference type="PROSITE" id="PS00687">
    <property type="entry name" value="ALDEHYDE_DEHYDR_GLU"/>
    <property type="match status" value="1"/>
</dbReference>
<gene>
    <name evidence="4" type="ORF">S01H4_03169</name>
</gene>
<comment type="similarity">
    <text evidence="1">Belongs to the aldehyde dehydrogenase family.</text>
</comment>
<feature type="domain" description="Aldehyde dehydrogenase" evidence="3">
    <location>
        <begin position="4"/>
        <end position="460"/>
    </location>
</feature>
<dbReference type="InterPro" id="IPR016163">
    <property type="entry name" value="Ald_DH_C"/>
</dbReference>
<dbReference type="SUPFAM" id="SSF53720">
    <property type="entry name" value="ALDH-like"/>
    <property type="match status" value="1"/>
</dbReference>
<dbReference type="InterPro" id="IPR016162">
    <property type="entry name" value="Ald_DH_N"/>
</dbReference>
<dbReference type="Gene3D" id="3.40.309.10">
    <property type="entry name" value="Aldehyde Dehydrogenase, Chain A, domain 2"/>
    <property type="match status" value="1"/>
</dbReference>
<dbReference type="InterPro" id="IPR029510">
    <property type="entry name" value="Ald_DH_CS_GLU"/>
</dbReference>
<protein>
    <recommendedName>
        <fullName evidence="3">Aldehyde dehydrogenase domain-containing protein</fullName>
    </recommendedName>
</protein>
<dbReference type="PIRSF" id="PIRSF036492">
    <property type="entry name" value="ALDH"/>
    <property type="match status" value="1"/>
</dbReference>
<dbReference type="InterPro" id="IPR016161">
    <property type="entry name" value="Ald_DH/histidinol_DH"/>
</dbReference>
<proteinExistence type="inferred from homology"/>
<dbReference type="PANTHER" id="PTHR11699">
    <property type="entry name" value="ALDEHYDE DEHYDROGENASE-RELATED"/>
    <property type="match status" value="1"/>
</dbReference>
<dbReference type="Gene3D" id="3.40.605.10">
    <property type="entry name" value="Aldehyde Dehydrogenase, Chain A, domain 1"/>
    <property type="match status" value="1"/>
</dbReference>
<evidence type="ECO:0000313" key="4">
    <source>
        <dbReference type="EMBL" id="GAG74575.1"/>
    </source>
</evidence>
<sequence length="512" mass="57311">MNEQKNAIKSYNPVTDEILGEVPITGREEVENTVKKAQKSFIQWSKLSFKERAEFMIKIKKVMLKRKEEILDILIKEIGKPKMEALQEFYLCLEKLNYYAKNSEKALRDEKVNLGIAFRGVKSKIVFEPIGVIGIIIPWNFPLVLCFSSMVPALMAGNTVILKPSEYTPFCILKIKEIIKEARLTDGVVGVLTGDGSTGQRLVESDVDRIIFTGSVATGKKVMQSAAHKLHPIVLELGGKDPAIVCSDTDLDLASNNIIWAAFLNAGQVCSSAERIYVMEDIVEEFIKKVVEKTEKLKVGNGLEPSTDIGPLINRFQLDVVLKHIKDAKSKGARILTGGKQLKELGELFYAPTVLTDVNHNMLIMREETFGPVLPIMKVKSEVEAIKLANDSDFGLAATVWTKDFAKGQKIAKQINAGNVWINTFEVETPTIPWGGVKNSGIGRISSRYGMLNFVNIKCVSLDYSHKIKQDWWYPYSKQKLDYFNEIISNFHSDKITDKIKAVITLLKGCSK</sequence>
<dbReference type="FunFam" id="3.40.605.10:FF:000007">
    <property type="entry name" value="NAD/NADP-dependent betaine aldehyde dehydrogenase"/>
    <property type="match status" value="1"/>
</dbReference>
<dbReference type="InterPro" id="IPR015590">
    <property type="entry name" value="Aldehyde_DH_dom"/>
</dbReference>
<evidence type="ECO:0000256" key="1">
    <source>
        <dbReference type="ARBA" id="ARBA00009986"/>
    </source>
</evidence>
<evidence type="ECO:0000259" key="3">
    <source>
        <dbReference type="Pfam" id="PF00171"/>
    </source>
</evidence>
<dbReference type="AlphaFoldDB" id="X0ZXL4"/>